<dbReference type="Proteomes" id="UP001642409">
    <property type="component" value="Unassembled WGS sequence"/>
</dbReference>
<evidence type="ECO:0000256" key="1">
    <source>
        <dbReference type="SAM" id="Coils"/>
    </source>
</evidence>
<keyword evidence="1" id="KW-0175">Coiled coil</keyword>
<dbReference type="EMBL" id="CAXDID020000396">
    <property type="protein sequence ID" value="CAL6086884.1"/>
    <property type="molecule type" value="Genomic_DNA"/>
</dbReference>
<reference evidence="2" key="1">
    <citation type="submission" date="2023-06" db="EMBL/GenBank/DDBJ databases">
        <authorList>
            <person name="Kurt Z."/>
        </authorList>
    </citation>
    <scope>NUCLEOTIDE SEQUENCE</scope>
</reference>
<proteinExistence type="predicted"/>
<accession>A0AA86NR96</accession>
<gene>
    <name evidence="2" type="ORF">HINF_LOCUS12073</name>
    <name evidence="3" type="ORF">HINF_LOCUS63382</name>
</gene>
<organism evidence="2">
    <name type="scientific">Hexamita inflata</name>
    <dbReference type="NCBI Taxonomy" id="28002"/>
    <lineage>
        <taxon>Eukaryota</taxon>
        <taxon>Metamonada</taxon>
        <taxon>Diplomonadida</taxon>
        <taxon>Hexamitidae</taxon>
        <taxon>Hexamitinae</taxon>
        <taxon>Hexamita</taxon>
    </lineage>
</organism>
<feature type="coiled-coil region" evidence="1">
    <location>
        <begin position="456"/>
        <end position="483"/>
    </location>
</feature>
<dbReference type="EMBL" id="CATOUU010000311">
    <property type="protein sequence ID" value="CAI9924428.1"/>
    <property type="molecule type" value="Genomic_DNA"/>
</dbReference>
<evidence type="ECO:0000313" key="3">
    <source>
        <dbReference type="EMBL" id="CAL6086884.1"/>
    </source>
</evidence>
<dbReference type="AlphaFoldDB" id="A0AA86NR96"/>
<reference evidence="3 4" key="2">
    <citation type="submission" date="2024-07" db="EMBL/GenBank/DDBJ databases">
        <authorList>
            <person name="Akdeniz Z."/>
        </authorList>
    </citation>
    <scope>NUCLEOTIDE SEQUENCE [LARGE SCALE GENOMIC DNA]</scope>
</reference>
<protein>
    <submittedName>
        <fullName evidence="2">Uncharacterized protein</fullName>
    </submittedName>
</protein>
<feature type="coiled-coil region" evidence="1">
    <location>
        <begin position="526"/>
        <end position="782"/>
    </location>
</feature>
<evidence type="ECO:0000313" key="2">
    <source>
        <dbReference type="EMBL" id="CAI9924428.1"/>
    </source>
</evidence>
<feature type="coiled-coil region" evidence="1">
    <location>
        <begin position="383"/>
        <end position="417"/>
    </location>
</feature>
<evidence type="ECO:0000313" key="4">
    <source>
        <dbReference type="Proteomes" id="UP001642409"/>
    </source>
</evidence>
<sequence length="886" mass="103741">MSIPKLHEIKSQLSLIAPYIKQLADRQDIQTLLDCASDFLRLRTMYGLFAQTTVLTESYEDLYLRMGKIQLQNYLMQLIRDKFELIKSRFIADVQYYYKNSHHLFLSVKRVLQNVNLPDMFKISNQVDLNYVFFLFALFGCINQVPDIEAEFKQIIFEDQKLPLVTDDASDAVEKRDSLVIQKVSIQTNNQTNNQQSNNTQTDQIDKQKIKSIIKDVNREDLELKMTQIRTFSEERIGHNILDITSLPFFNMNLQFPLLQNQIESVQIEDMNQVLSLVKAYSELKTFNVDLLKKVQEHQSQKQTFVKQIQDKITFLNTELKEKTESNVQISTELSNVKSDLIAREKAIMTFQIENKSLKSDLTKTKSLLSTCEQHNYKFKSELEQLQSTSNDLNIMLNRLQIENKQKTDQNHALSAELNQIKSVYAQNVPMIQTAQNIKQKFQIQTQQLQKLLFDNEQHKTHQKELEQNQISLKNQSQLLQQQNIQLKTSTKTKQNQIDNLTQALDSKTHELNVQTEINIKFKIQTNQLLNENEQLNKTLNKTQKDLKEAINQQQNIINELNQTQKLNQTQRDLSLTQSIKQINTEQNELDNLNSKISNLKQINAELEHNVQMLRTDSLTAQQYKNQIVELQKEVNKQINLNNVIQNQTEQLKSKQDQLIDYKKQINQLNNTIEQMNNQLKEANNNNQLQQQQIAQINATLTENTDLKNQLLTQKSNYDQAQNQIQQEKLKYNLLQEQLIQLNLKFHELEKQVTDNELQNKYDRLLQKVKQLEEENYKLQLEDTDKLDSDSEELKEVDILRVENQKLTEQIEFHLAPQIQSQITDSELKNKIKQLLQGDNCQIEQNILEMSQMQIEAEILADTSFVPKSAAERLETLKAELEKLTE</sequence>
<keyword evidence="4" id="KW-1185">Reference proteome</keyword>
<name>A0AA86NR96_9EUKA</name>
<comment type="caution">
    <text evidence="2">The sequence shown here is derived from an EMBL/GenBank/DDBJ whole genome shotgun (WGS) entry which is preliminary data.</text>
</comment>